<accession>A0A517MUD6</accession>
<keyword evidence="3 7" id="KW-0378">Hydrolase</keyword>
<evidence type="ECO:0000256" key="3">
    <source>
        <dbReference type="ARBA" id="ARBA00022801"/>
    </source>
</evidence>
<feature type="domain" description="Sulfatase N-terminal" evidence="6">
    <location>
        <begin position="21"/>
        <end position="350"/>
    </location>
</feature>
<feature type="chain" id="PRO_5022162290" evidence="5">
    <location>
        <begin position="19"/>
        <end position="476"/>
    </location>
</feature>
<organism evidence="7 8">
    <name type="scientific">Adhaeretor mobilis</name>
    <dbReference type="NCBI Taxonomy" id="1930276"/>
    <lineage>
        <taxon>Bacteria</taxon>
        <taxon>Pseudomonadati</taxon>
        <taxon>Planctomycetota</taxon>
        <taxon>Planctomycetia</taxon>
        <taxon>Pirellulales</taxon>
        <taxon>Lacipirellulaceae</taxon>
        <taxon>Adhaeretor</taxon>
    </lineage>
</organism>
<comment type="similarity">
    <text evidence="1">Belongs to the sulfatase family.</text>
</comment>
<dbReference type="InterPro" id="IPR050738">
    <property type="entry name" value="Sulfatase"/>
</dbReference>
<dbReference type="SUPFAM" id="SSF53649">
    <property type="entry name" value="Alkaline phosphatase-like"/>
    <property type="match status" value="1"/>
</dbReference>
<dbReference type="InterPro" id="IPR000917">
    <property type="entry name" value="Sulfatase_N"/>
</dbReference>
<keyword evidence="5" id="KW-0732">Signal</keyword>
<dbReference type="PANTHER" id="PTHR42693:SF53">
    <property type="entry name" value="ENDO-4-O-SULFATASE"/>
    <property type="match status" value="1"/>
</dbReference>
<proteinExistence type="inferred from homology"/>
<name>A0A517MUD6_9BACT</name>
<dbReference type="KEGG" id="amob:HG15A2_17750"/>
<feature type="signal peptide" evidence="5">
    <location>
        <begin position="1"/>
        <end position="18"/>
    </location>
</feature>
<keyword evidence="8" id="KW-1185">Reference proteome</keyword>
<reference evidence="7 8" key="1">
    <citation type="submission" date="2019-02" db="EMBL/GenBank/DDBJ databases">
        <title>Deep-cultivation of Planctomycetes and their phenomic and genomic characterization uncovers novel biology.</title>
        <authorList>
            <person name="Wiegand S."/>
            <person name="Jogler M."/>
            <person name="Boedeker C."/>
            <person name="Pinto D."/>
            <person name="Vollmers J."/>
            <person name="Rivas-Marin E."/>
            <person name="Kohn T."/>
            <person name="Peeters S.H."/>
            <person name="Heuer A."/>
            <person name="Rast P."/>
            <person name="Oberbeckmann S."/>
            <person name="Bunk B."/>
            <person name="Jeske O."/>
            <person name="Meyerdierks A."/>
            <person name="Storesund J.E."/>
            <person name="Kallscheuer N."/>
            <person name="Luecker S."/>
            <person name="Lage O.M."/>
            <person name="Pohl T."/>
            <person name="Merkel B.J."/>
            <person name="Hornburger P."/>
            <person name="Mueller R.-W."/>
            <person name="Bruemmer F."/>
            <person name="Labrenz M."/>
            <person name="Spormann A.M."/>
            <person name="Op den Camp H."/>
            <person name="Overmann J."/>
            <person name="Amann R."/>
            <person name="Jetten M.S.M."/>
            <person name="Mascher T."/>
            <person name="Medema M.H."/>
            <person name="Devos D.P."/>
            <person name="Kaster A.-K."/>
            <person name="Ovreas L."/>
            <person name="Rohde M."/>
            <person name="Galperin M.Y."/>
            <person name="Jogler C."/>
        </authorList>
    </citation>
    <scope>NUCLEOTIDE SEQUENCE [LARGE SCALE GENOMIC DNA]</scope>
    <source>
        <strain evidence="7 8">HG15A2</strain>
    </source>
</reference>
<keyword evidence="4" id="KW-0106">Calcium</keyword>
<dbReference type="GO" id="GO:0046872">
    <property type="term" value="F:metal ion binding"/>
    <property type="evidence" value="ECO:0007669"/>
    <property type="project" value="UniProtKB-KW"/>
</dbReference>
<dbReference type="InterPro" id="IPR024607">
    <property type="entry name" value="Sulfatase_CS"/>
</dbReference>
<dbReference type="AlphaFoldDB" id="A0A517MUD6"/>
<evidence type="ECO:0000259" key="6">
    <source>
        <dbReference type="Pfam" id="PF00884"/>
    </source>
</evidence>
<evidence type="ECO:0000256" key="4">
    <source>
        <dbReference type="ARBA" id="ARBA00022837"/>
    </source>
</evidence>
<evidence type="ECO:0000313" key="7">
    <source>
        <dbReference type="EMBL" id="QDS98495.1"/>
    </source>
</evidence>
<evidence type="ECO:0000256" key="1">
    <source>
        <dbReference type="ARBA" id="ARBA00008779"/>
    </source>
</evidence>
<dbReference type="InterPro" id="IPR017850">
    <property type="entry name" value="Alkaline_phosphatase_core_sf"/>
</dbReference>
<dbReference type="OrthoDB" id="9783154at2"/>
<dbReference type="PANTHER" id="PTHR42693">
    <property type="entry name" value="ARYLSULFATASE FAMILY MEMBER"/>
    <property type="match status" value="1"/>
</dbReference>
<dbReference type="Gene3D" id="3.30.1120.10">
    <property type="match status" value="1"/>
</dbReference>
<dbReference type="RefSeq" id="WP_145059669.1">
    <property type="nucleotide sequence ID" value="NZ_CP036263.1"/>
</dbReference>
<protein>
    <submittedName>
        <fullName evidence="7">Arylsulfatase</fullName>
        <ecNumber evidence="7">3.1.6.1</ecNumber>
    </submittedName>
</protein>
<dbReference type="Proteomes" id="UP000319852">
    <property type="component" value="Chromosome"/>
</dbReference>
<dbReference type="PROSITE" id="PS00149">
    <property type="entry name" value="SULFATASE_2"/>
    <property type="match status" value="1"/>
</dbReference>
<dbReference type="GO" id="GO:0004065">
    <property type="term" value="F:arylsulfatase activity"/>
    <property type="evidence" value="ECO:0007669"/>
    <property type="project" value="UniProtKB-EC"/>
</dbReference>
<gene>
    <name evidence="7" type="primary">atsA_10</name>
    <name evidence="7" type="ORF">HG15A2_17750</name>
</gene>
<dbReference type="EMBL" id="CP036263">
    <property type="protein sequence ID" value="QDS98495.1"/>
    <property type="molecule type" value="Genomic_DNA"/>
</dbReference>
<evidence type="ECO:0000313" key="8">
    <source>
        <dbReference type="Proteomes" id="UP000319852"/>
    </source>
</evidence>
<sequence precursor="true">MKLFVAISMFLMTTPAWAARPNIIVIMCDDLGYSDVGFNGATDIVTPNLDSLAKQGTVFSSAYAAHPFCGPSRMGLMTGRYPHEFGAPFNLPESGKGNEEYYRQGVDVGETLISTVLQEAGYFTGAIGKWHMGTEPEYHPNSRGFDDYYGFLGGGHKYFPKQYKPIYERQLKAGVQSVWDYLTPLEHNGKEVDETEYITDALSREAVRFVDEASQKEQPFFLYLSYNAPHTPLEAKQEDMEVFPNIQDEKRKTYAAMVYAVDRGVGELIEALKSTKQLNDTLLVFLSDNGGQLHSGATNRPLKGSKGDTYEGGFRVPLFFHWPGRVATGKRYDHPVTTLDFYPTFANLANASIPEGKDLDGTDIWEDFQAGRSARPGKSILALRHRNGFSDVAVRRDQWKACRAYNQKWKLHNLDEDISEQHDLSNKQPGLMKSLVAEAEAWSKSHTPPRWFHALEARDEWVKTDMPNFEETFTID</sequence>
<dbReference type="Gene3D" id="3.40.720.10">
    <property type="entry name" value="Alkaline Phosphatase, subunit A"/>
    <property type="match status" value="1"/>
</dbReference>
<dbReference type="Pfam" id="PF00884">
    <property type="entry name" value="Sulfatase"/>
    <property type="match status" value="1"/>
</dbReference>
<evidence type="ECO:0000256" key="2">
    <source>
        <dbReference type="ARBA" id="ARBA00022723"/>
    </source>
</evidence>
<dbReference type="EC" id="3.1.6.1" evidence="7"/>
<keyword evidence="2" id="KW-0479">Metal-binding</keyword>
<evidence type="ECO:0000256" key="5">
    <source>
        <dbReference type="SAM" id="SignalP"/>
    </source>
</evidence>